<proteinExistence type="predicted"/>
<keyword evidence="2" id="KW-1185">Reference proteome</keyword>
<organism evidence="1 2">
    <name type="scientific">Botryobasidium botryosum (strain FD-172 SS1)</name>
    <dbReference type="NCBI Taxonomy" id="930990"/>
    <lineage>
        <taxon>Eukaryota</taxon>
        <taxon>Fungi</taxon>
        <taxon>Dikarya</taxon>
        <taxon>Basidiomycota</taxon>
        <taxon>Agaricomycotina</taxon>
        <taxon>Agaricomycetes</taxon>
        <taxon>Cantharellales</taxon>
        <taxon>Botryobasidiaceae</taxon>
        <taxon>Botryobasidium</taxon>
    </lineage>
</organism>
<dbReference type="EMBL" id="KL198016">
    <property type="protein sequence ID" value="KDQ21241.1"/>
    <property type="molecule type" value="Genomic_DNA"/>
</dbReference>
<dbReference type="InParanoid" id="A0A067NBT5"/>
<dbReference type="HOGENOM" id="CLU_836755_0_0_1"/>
<dbReference type="STRING" id="930990.A0A067NBT5"/>
<name>A0A067NBT5_BOTB1</name>
<evidence type="ECO:0000313" key="1">
    <source>
        <dbReference type="EMBL" id="KDQ21241.1"/>
    </source>
</evidence>
<gene>
    <name evidence="1" type="ORF">BOTBODRAFT_196358</name>
</gene>
<evidence type="ECO:0000313" key="2">
    <source>
        <dbReference type="Proteomes" id="UP000027195"/>
    </source>
</evidence>
<protein>
    <submittedName>
        <fullName evidence="1">Uncharacterized protein</fullName>
    </submittedName>
</protein>
<dbReference type="OrthoDB" id="3172239at2759"/>
<dbReference type="AlphaFoldDB" id="A0A067NBT5"/>
<reference evidence="2" key="1">
    <citation type="journal article" date="2014" name="Proc. Natl. Acad. Sci. U.S.A.">
        <title>Extensive sampling of basidiomycete genomes demonstrates inadequacy of the white-rot/brown-rot paradigm for wood decay fungi.</title>
        <authorList>
            <person name="Riley R."/>
            <person name="Salamov A.A."/>
            <person name="Brown D.W."/>
            <person name="Nagy L.G."/>
            <person name="Floudas D."/>
            <person name="Held B.W."/>
            <person name="Levasseur A."/>
            <person name="Lombard V."/>
            <person name="Morin E."/>
            <person name="Otillar R."/>
            <person name="Lindquist E.A."/>
            <person name="Sun H."/>
            <person name="LaButti K.M."/>
            <person name="Schmutz J."/>
            <person name="Jabbour D."/>
            <person name="Luo H."/>
            <person name="Baker S.E."/>
            <person name="Pisabarro A.G."/>
            <person name="Walton J.D."/>
            <person name="Blanchette R.A."/>
            <person name="Henrissat B."/>
            <person name="Martin F."/>
            <person name="Cullen D."/>
            <person name="Hibbett D.S."/>
            <person name="Grigoriev I.V."/>
        </authorList>
    </citation>
    <scope>NUCLEOTIDE SEQUENCE [LARGE SCALE GENOMIC DNA]</scope>
    <source>
        <strain evidence="2">FD-172 SS1</strain>
    </source>
</reference>
<accession>A0A067NBT5</accession>
<sequence length="332" mass="37395">MNPIPHQQSESAPLSQRLHDAVPTEIYSRIFLLAAQNAPDDYKQRESPVNVSHACRRWRMIALGYPALWTARITTAGHDPETLADLLARSGTRPLTVKVNRLRHGEGKEVLSVLGTAAERIKNLTIRNLPVVLSLMGDASSWLRATAWALEHLTVVKKHPRSVQYEEDLILASLFNETAPALRRIVVKGVQPCLHRTVYLGLQSLKLSRVILSSELVFDQLVDVFRNAERLEQVSLQDVYACFDLDTPPEPQQAASCALLTHLSIYTHRKLIVYLLSNLRIPSRCFLDIESYLERHNEALCSLLPPPSHLQTFAILLLSEASRYTSPKAMYV</sequence>
<dbReference type="Proteomes" id="UP000027195">
    <property type="component" value="Unassembled WGS sequence"/>
</dbReference>